<reference evidence="2 3" key="1">
    <citation type="submission" date="2016-10" db="EMBL/GenBank/DDBJ databases">
        <authorList>
            <person name="de Groot N.N."/>
        </authorList>
    </citation>
    <scope>NUCLEOTIDE SEQUENCE [LARGE SCALE GENOMIC DNA]</scope>
    <source>
        <strain evidence="2 3">DSM 45514</strain>
    </source>
</reference>
<evidence type="ECO:0000259" key="1">
    <source>
        <dbReference type="Pfam" id="PF01636"/>
    </source>
</evidence>
<dbReference type="Proteomes" id="UP000199387">
    <property type="component" value="Unassembled WGS sequence"/>
</dbReference>
<dbReference type="InterPro" id="IPR008266">
    <property type="entry name" value="Tyr_kinase_AS"/>
</dbReference>
<keyword evidence="3" id="KW-1185">Reference proteome</keyword>
<dbReference type="Gene3D" id="3.90.1200.10">
    <property type="match status" value="1"/>
</dbReference>
<dbReference type="RefSeq" id="WP_176757801.1">
    <property type="nucleotide sequence ID" value="NZ_FMZA01000004.1"/>
</dbReference>
<keyword evidence="2" id="KW-0167">Capsid protein</keyword>
<organism evidence="2 3">
    <name type="scientific">Melghirimyces thermohalophilus</name>
    <dbReference type="NCBI Taxonomy" id="1236220"/>
    <lineage>
        <taxon>Bacteria</taxon>
        <taxon>Bacillati</taxon>
        <taxon>Bacillota</taxon>
        <taxon>Bacilli</taxon>
        <taxon>Bacillales</taxon>
        <taxon>Thermoactinomycetaceae</taxon>
        <taxon>Melghirimyces</taxon>
    </lineage>
</organism>
<evidence type="ECO:0000313" key="3">
    <source>
        <dbReference type="Proteomes" id="UP000199387"/>
    </source>
</evidence>
<dbReference type="Pfam" id="PF01636">
    <property type="entry name" value="APH"/>
    <property type="match status" value="1"/>
</dbReference>
<dbReference type="EMBL" id="FMZA01000004">
    <property type="protein sequence ID" value="SDC19177.1"/>
    <property type="molecule type" value="Genomic_DNA"/>
</dbReference>
<dbReference type="InterPro" id="IPR002575">
    <property type="entry name" value="Aminoglycoside_PTrfase"/>
</dbReference>
<dbReference type="PANTHER" id="PTHR39179">
    <property type="entry name" value="SPORE COAT PROTEIN I"/>
    <property type="match status" value="1"/>
</dbReference>
<sequence>MDGAEILRWKQILGETIYTVHRNRRYPLLETPSGKWVAKPLRNPSHLRWWYGVDRELRQRGFDPMPSFRTDGRDWLLTAWVNARPATYRNREEIRMAADLLARFHRAGRHLFTPPPSLRYVSLWERIDSRYRSFSLLMKKADRVGGELGLLLRAYGEHFLKFATGARQRLSRLPLKPLIGWERSLHCISHRDLASHNILIDGNQTAWLIDFETADYDAQVGDLWQLLSRSLAEQAWDPEIFIDVLNTYETYRVLSPLEREVLTALLGFPNEFFREALGIAWNKTGFDREKIIPYLQKIVDTLPRFLYFLRYWAGWTMKDPVI</sequence>
<dbReference type="GO" id="GO:0004672">
    <property type="term" value="F:protein kinase activity"/>
    <property type="evidence" value="ECO:0007669"/>
    <property type="project" value="InterPro"/>
</dbReference>
<keyword evidence="2" id="KW-0946">Virion</keyword>
<evidence type="ECO:0000313" key="2">
    <source>
        <dbReference type="EMBL" id="SDC19177.1"/>
    </source>
</evidence>
<gene>
    <name evidence="2" type="ORF">SAMN04488112_10480</name>
</gene>
<dbReference type="InterPro" id="IPR047175">
    <property type="entry name" value="CotS-like"/>
</dbReference>
<dbReference type="PROSITE" id="PS00109">
    <property type="entry name" value="PROTEIN_KINASE_TYR"/>
    <property type="match status" value="1"/>
</dbReference>
<dbReference type="STRING" id="1236220.SAMN04488112_10480"/>
<proteinExistence type="predicted"/>
<protein>
    <submittedName>
        <fullName evidence="2">Spore coat protein, CotS family</fullName>
    </submittedName>
</protein>
<dbReference type="InterPro" id="IPR011009">
    <property type="entry name" value="Kinase-like_dom_sf"/>
</dbReference>
<dbReference type="SUPFAM" id="SSF56112">
    <property type="entry name" value="Protein kinase-like (PK-like)"/>
    <property type="match status" value="1"/>
</dbReference>
<dbReference type="GO" id="GO:0042601">
    <property type="term" value="C:endospore-forming forespore"/>
    <property type="evidence" value="ECO:0007669"/>
    <property type="project" value="TreeGrafter"/>
</dbReference>
<feature type="domain" description="Aminoglycoside phosphotransferase" evidence="1">
    <location>
        <begin position="23"/>
        <end position="256"/>
    </location>
</feature>
<dbReference type="AlphaFoldDB" id="A0A1G6JKH0"/>
<dbReference type="PANTHER" id="PTHR39179:SF1">
    <property type="entry name" value="SPORE COAT PROTEIN I"/>
    <property type="match status" value="1"/>
</dbReference>
<accession>A0A1G6JKH0</accession>
<name>A0A1G6JKH0_9BACL</name>